<organism evidence="5 6">
    <name type="scientific">Nocardia terrae</name>
    <dbReference type="NCBI Taxonomy" id="2675851"/>
    <lineage>
        <taxon>Bacteria</taxon>
        <taxon>Bacillati</taxon>
        <taxon>Actinomycetota</taxon>
        <taxon>Actinomycetes</taxon>
        <taxon>Mycobacteriales</taxon>
        <taxon>Nocardiaceae</taxon>
        <taxon>Nocardia</taxon>
    </lineage>
</organism>
<dbReference type="InterPro" id="IPR000335">
    <property type="entry name" value="Bleomycin-R"/>
</dbReference>
<keyword evidence="6" id="KW-1185">Reference proteome</keyword>
<keyword evidence="3" id="KW-0046">Antibiotic resistance</keyword>
<protein>
    <recommendedName>
        <fullName evidence="2">Bleomycin resistance protein</fullName>
    </recommendedName>
</protein>
<evidence type="ECO:0000256" key="1">
    <source>
        <dbReference type="ARBA" id="ARBA00011051"/>
    </source>
</evidence>
<dbReference type="InterPro" id="IPR004360">
    <property type="entry name" value="Glyas_Fos-R_dOase_dom"/>
</dbReference>
<evidence type="ECO:0000313" key="5">
    <source>
        <dbReference type="EMBL" id="MVU76584.1"/>
    </source>
</evidence>
<sequence length="119" mass="13260">MEFERVAPVIPVLDLDAALDRYRRLGFTAYAYEGQARYGFADRGGVALHLTEWPDHDPKRTASAVYLYVSDADALYAEWLGADLPGRLVPPVDTEYGLREFAYVDPDGTLHRVGSSLPI</sequence>
<dbReference type="InterPro" id="IPR037523">
    <property type="entry name" value="VOC_core"/>
</dbReference>
<dbReference type="Proteomes" id="UP000466794">
    <property type="component" value="Unassembled WGS sequence"/>
</dbReference>
<dbReference type="AlphaFoldDB" id="A0A7K1UQI2"/>
<dbReference type="Gene3D" id="3.10.180.10">
    <property type="entry name" value="2,3-Dihydroxybiphenyl 1,2-Dioxygenase, domain 1"/>
    <property type="match status" value="1"/>
</dbReference>
<dbReference type="CDD" id="cd08349">
    <property type="entry name" value="BLMA_like"/>
    <property type="match status" value="1"/>
</dbReference>
<gene>
    <name evidence="5" type="ORF">GPX89_04915</name>
</gene>
<dbReference type="EMBL" id="WRPP01000001">
    <property type="protein sequence ID" value="MVU76584.1"/>
    <property type="molecule type" value="Genomic_DNA"/>
</dbReference>
<evidence type="ECO:0000256" key="2">
    <source>
        <dbReference type="ARBA" id="ARBA00021572"/>
    </source>
</evidence>
<evidence type="ECO:0000256" key="3">
    <source>
        <dbReference type="ARBA" id="ARBA00023251"/>
    </source>
</evidence>
<reference evidence="5 6" key="1">
    <citation type="submission" date="2019-12" db="EMBL/GenBank/DDBJ databases">
        <title>Nocardia sp. nov. ET3-3 isolated from soil.</title>
        <authorList>
            <person name="Kanchanasin P."/>
            <person name="Tanasupawat S."/>
            <person name="Yuki M."/>
            <person name="Kudo T."/>
        </authorList>
    </citation>
    <scope>NUCLEOTIDE SEQUENCE [LARGE SCALE GENOMIC DNA]</scope>
    <source>
        <strain evidence="5 6">ET3-3</strain>
    </source>
</reference>
<dbReference type="PROSITE" id="PS51819">
    <property type="entry name" value="VOC"/>
    <property type="match status" value="1"/>
</dbReference>
<comment type="caution">
    <text evidence="5">The sequence shown here is derived from an EMBL/GenBank/DDBJ whole genome shotgun (WGS) entry which is preliminary data.</text>
</comment>
<evidence type="ECO:0000259" key="4">
    <source>
        <dbReference type="PROSITE" id="PS51819"/>
    </source>
</evidence>
<feature type="domain" description="VOC" evidence="4">
    <location>
        <begin position="2"/>
        <end position="116"/>
    </location>
</feature>
<dbReference type="Pfam" id="PF00903">
    <property type="entry name" value="Glyoxalase"/>
    <property type="match status" value="1"/>
</dbReference>
<proteinExistence type="inferred from homology"/>
<evidence type="ECO:0000313" key="6">
    <source>
        <dbReference type="Proteomes" id="UP000466794"/>
    </source>
</evidence>
<comment type="similarity">
    <text evidence="1">Belongs to the bleomycin resistance protein family.</text>
</comment>
<dbReference type="SUPFAM" id="SSF54593">
    <property type="entry name" value="Glyoxalase/Bleomycin resistance protein/Dihydroxybiphenyl dioxygenase"/>
    <property type="match status" value="1"/>
</dbReference>
<dbReference type="GO" id="GO:0046677">
    <property type="term" value="P:response to antibiotic"/>
    <property type="evidence" value="ECO:0007669"/>
    <property type="project" value="UniProtKB-KW"/>
</dbReference>
<name>A0A7K1UQI2_9NOCA</name>
<accession>A0A7K1UQI2</accession>
<dbReference type="InterPro" id="IPR029068">
    <property type="entry name" value="Glyas_Bleomycin-R_OHBP_Dase"/>
</dbReference>